<gene>
    <name evidence="3" type="ORF">BGP82_27915</name>
</gene>
<evidence type="ECO:0000313" key="3">
    <source>
        <dbReference type="EMBL" id="POF99671.1"/>
    </source>
</evidence>
<dbReference type="EMBL" id="MING01000087">
    <property type="protein sequence ID" value="POF99671.1"/>
    <property type="molecule type" value="Genomic_DNA"/>
</dbReference>
<name>A0A2S3WKC2_PSEPU</name>
<evidence type="ECO:0000259" key="2">
    <source>
        <dbReference type="Pfam" id="PF11740"/>
    </source>
</evidence>
<evidence type="ECO:0000256" key="1">
    <source>
        <dbReference type="SAM" id="Coils"/>
    </source>
</evidence>
<dbReference type="Pfam" id="PF11740">
    <property type="entry name" value="KfrA_N"/>
    <property type="match status" value="1"/>
</dbReference>
<feature type="domain" description="KfrA N-terminal DNA-binding" evidence="2">
    <location>
        <begin position="15"/>
        <end position="127"/>
    </location>
</feature>
<feature type="coiled-coil region" evidence="1">
    <location>
        <begin position="134"/>
        <end position="328"/>
    </location>
</feature>
<dbReference type="InterPro" id="IPR021104">
    <property type="entry name" value="KfrA_DNA-bd_N"/>
</dbReference>
<dbReference type="Proteomes" id="UP000237378">
    <property type="component" value="Unassembled WGS sequence"/>
</dbReference>
<dbReference type="AlphaFoldDB" id="A0A2S3WKC2"/>
<keyword evidence="1" id="KW-0175">Coiled coil</keyword>
<organism evidence="3 4">
    <name type="scientific">Pseudomonas putida</name>
    <name type="common">Arthrobacter siderocapsulatus</name>
    <dbReference type="NCBI Taxonomy" id="303"/>
    <lineage>
        <taxon>Bacteria</taxon>
        <taxon>Pseudomonadati</taxon>
        <taxon>Pseudomonadota</taxon>
        <taxon>Gammaproteobacteria</taxon>
        <taxon>Pseudomonadales</taxon>
        <taxon>Pseudomonadaceae</taxon>
        <taxon>Pseudomonas</taxon>
    </lineage>
</organism>
<protein>
    <recommendedName>
        <fullName evidence="2">KfrA N-terminal DNA-binding domain-containing protein</fullName>
    </recommendedName>
</protein>
<reference evidence="3 4" key="1">
    <citation type="submission" date="2016-08" db="EMBL/GenBank/DDBJ databases">
        <authorList>
            <person name="Seilhamer J.J."/>
        </authorList>
    </citation>
    <scope>NUCLEOTIDE SEQUENCE [LARGE SCALE GENOMIC DNA]</scope>
    <source>
        <strain evidence="3 4">KH-18-2</strain>
    </source>
</reference>
<dbReference type="RefSeq" id="WP_004574783.1">
    <property type="nucleotide sequence ID" value="NZ_BKWG01000201.1"/>
</dbReference>
<reference evidence="3 4" key="2">
    <citation type="submission" date="2018-03" db="EMBL/GenBank/DDBJ databases">
        <title>Draft genome of Pseudomonas putida strain KH-18-2.</title>
        <authorList>
            <person name="Yoshizawa S."/>
            <person name="Khan N.H."/>
            <person name="Nishimura M."/>
            <person name="Chiura H.X."/>
            <person name="Ogura Y."/>
            <person name="Hayashi T."/>
            <person name="Kogure K."/>
        </authorList>
    </citation>
    <scope>NUCLEOTIDE SEQUENCE [LARGE SCALE GENOMIC DNA]</scope>
    <source>
        <strain evidence="3 4">KH-18-2</strain>
    </source>
</reference>
<evidence type="ECO:0000313" key="4">
    <source>
        <dbReference type="Proteomes" id="UP000237378"/>
    </source>
</evidence>
<proteinExistence type="predicted"/>
<accession>A0A2S3WKC2</accession>
<comment type="caution">
    <text evidence="3">The sequence shown here is derived from an EMBL/GenBank/DDBJ whole genome shotgun (WGS) entry which is preliminary data.</text>
</comment>
<sequence>MTTADGVQPDKRLGTRELVHRYAKELLDAGREVRQADIRECIFIHHDLKASPNLVNEEIKRFWSEIGPVLSARLRRPGIPDAVCEKLDEIWDVALNAATSSHEIERKAFEAATAAAEAAAKESRENELTAVSALEAQRRELAGLIADKERLTDQLDQASADVRQLQAEQADLNKKLTASSQAHGEEIKRLQEVHNGAIERAQDMHRGELERLQQQLQSANDATESARAKAETARIAAEEHLERTENHLMMETARVRDEERGKTEKVGKELQQALTLIDQLRIQRSKATDDAAETRGRLEVTQQNLSALEAQNKELRELNSTLQAALLEGFRGGKAGASGTDE</sequence>